<evidence type="ECO:0000256" key="1">
    <source>
        <dbReference type="SAM" id="MobiDB-lite"/>
    </source>
</evidence>
<proteinExistence type="predicted"/>
<feature type="region of interest" description="Disordered" evidence="1">
    <location>
        <begin position="212"/>
        <end position="235"/>
    </location>
</feature>
<feature type="compositionally biased region" description="Basic and acidic residues" evidence="1">
    <location>
        <begin position="175"/>
        <end position="187"/>
    </location>
</feature>
<comment type="caution">
    <text evidence="2">The sequence shown here is derived from an EMBL/GenBank/DDBJ whole genome shotgun (WGS) entry which is preliminary data.</text>
</comment>
<name>A0AAW0ALI5_9AGAR</name>
<accession>A0AAW0ALI5</accession>
<feature type="compositionally biased region" description="Low complexity" evidence="1">
    <location>
        <begin position="224"/>
        <end position="233"/>
    </location>
</feature>
<evidence type="ECO:0000313" key="3">
    <source>
        <dbReference type="Proteomes" id="UP001362999"/>
    </source>
</evidence>
<evidence type="ECO:0000313" key="2">
    <source>
        <dbReference type="EMBL" id="KAK7013910.1"/>
    </source>
</evidence>
<keyword evidence="3" id="KW-1185">Reference proteome</keyword>
<feature type="region of interest" description="Disordered" evidence="1">
    <location>
        <begin position="161"/>
        <end position="195"/>
    </location>
</feature>
<dbReference type="AlphaFoldDB" id="A0AAW0ALI5"/>
<dbReference type="Proteomes" id="UP001362999">
    <property type="component" value="Unassembled WGS sequence"/>
</dbReference>
<sequence length="283" mass="31632">MRNEMWEGDCRLTLALSILGQDFEIGDLKEDLAAGGWIFPSSEIPVVLVDRKLPARELYRSNGSGIDPPPPSRYEPPKSFGPTAIRQRFQATTDWSTMANPPRGKHRYCEMHELYYPSGDQLDAEVLLLLLGPPHTFQACIKFRAVGLFCENCGKTENAQDTTYQHPSNPGDWLGQREEMHTEDGGPGRDQLPELSGIQNQDSIETLDSPMVSTTASPLRPVDSSSSVLHQSSGTPTIPRFAPDNFVVPKRLHDSVFWFSEVEKLVFESEVEEFQLFTIGLGH</sequence>
<protein>
    <submittedName>
        <fullName evidence="2">Uncharacterized protein</fullName>
    </submittedName>
</protein>
<reference evidence="2 3" key="1">
    <citation type="journal article" date="2024" name="J Genomics">
        <title>Draft genome sequencing and assembly of Favolaschia claudopus CIRM-BRFM 2984 isolated from oak limbs.</title>
        <authorList>
            <person name="Navarro D."/>
            <person name="Drula E."/>
            <person name="Chaduli D."/>
            <person name="Cazenave R."/>
            <person name="Ahrendt S."/>
            <person name="Wang J."/>
            <person name="Lipzen A."/>
            <person name="Daum C."/>
            <person name="Barry K."/>
            <person name="Grigoriev I.V."/>
            <person name="Favel A."/>
            <person name="Rosso M.N."/>
            <person name="Martin F."/>
        </authorList>
    </citation>
    <scope>NUCLEOTIDE SEQUENCE [LARGE SCALE GENOMIC DNA]</scope>
    <source>
        <strain evidence="2 3">CIRM-BRFM 2984</strain>
    </source>
</reference>
<organism evidence="2 3">
    <name type="scientific">Favolaschia claudopus</name>
    <dbReference type="NCBI Taxonomy" id="2862362"/>
    <lineage>
        <taxon>Eukaryota</taxon>
        <taxon>Fungi</taxon>
        <taxon>Dikarya</taxon>
        <taxon>Basidiomycota</taxon>
        <taxon>Agaricomycotina</taxon>
        <taxon>Agaricomycetes</taxon>
        <taxon>Agaricomycetidae</taxon>
        <taxon>Agaricales</taxon>
        <taxon>Marasmiineae</taxon>
        <taxon>Mycenaceae</taxon>
        <taxon>Favolaschia</taxon>
    </lineage>
</organism>
<dbReference type="EMBL" id="JAWWNJ010000058">
    <property type="protein sequence ID" value="KAK7013910.1"/>
    <property type="molecule type" value="Genomic_DNA"/>
</dbReference>
<gene>
    <name evidence="2" type="ORF">R3P38DRAFT_2788168</name>
</gene>